<dbReference type="GO" id="GO:0006302">
    <property type="term" value="P:double-strand break repair"/>
    <property type="evidence" value="ECO:0007669"/>
    <property type="project" value="TreeGrafter"/>
</dbReference>
<accession>A0A501W057</accession>
<keyword evidence="3" id="KW-1185">Reference proteome</keyword>
<evidence type="ECO:0000313" key="3">
    <source>
        <dbReference type="Proteomes" id="UP000316727"/>
    </source>
</evidence>
<dbReference type="GO" id="GO:0000731">
    <property type="term" value="P:DNA synthesis involved in DNA repair"/>
    <property type="evidence" value="ECO:0007669"/>
    <property type="project" value="TreeGrafter"/>
</dbReference>
<dbReference type="Pfam" id="PF13175">
    <property type="entry name" value="AAA_15"/>
    <property type="match status" value="1"/>
</dbReference>
<sequence>MKLLRLKLNTNFRSLQAGFEVNFLRYDDQAVMKDFMPYCLVGRNGSGKSNILEALAAIFYHIECIYLDYKPEGFEGEGNFNGLHTDGFFPEKCTPDAFELEYLIPLTSDITLKNSKYFGSTLPTTAMVHVKITKVVGMSPNFEWVNRHLYEPGAQNPPGRSTIKALLPQFIIAYSSGENEILSLPFFKMRFIQYDEYEDALRNETGYAQPEGRLTYLDNQHSQAVFLTNYLMQDEKILKPIYDAIGIKAIRQFRIIINQNQSIPKYRFEESNLVEEQSLGDQYNDFYELTEQLKRKDETSKDYKVIDKLISCATSQFFDATTKTLYLDYFIDLDKRDSRGEILKNDLGELIGHSEMKKAFQAHFNEDPFELFRAFQTLLTLNLYDVDRKTKEDLYLSSSLYVNETVPVLASEKRIMRFKDFTIEKEGTSEHILSKSLSDGEHQYLHALGICLLFRNTNSLFLLDEPETHFNPDWRAKFISTLRDCLAQPNKTNVCELLITSHSPFIVSDCHQENVLLFKKNEHTKVATVERPNFNTFGASVNLITIELFNRVDTIGDLANEKVIEFEKRIANGEDLEGLKEEIFTTLGDSVERTILINQLIDKREKN</sequence>
<organism evidence="2 3">
    <name type="scientific">Pontibacter mangrovi</name>
    <dbReference type="NCBI Taxonomy" id="2589816"/>
    <lineage>
        <taxon>Bacteria</taxon>
        <taxon>Pseudomonadati</taxon>
        <taxon>Bacteroidota</taxon>
        <taxon>Cytophagia</taxon>
        <taxon>Cytophagales</taxon>
        <taxon>Hymenobacteraceae</taxon>
        <taxon>Pontibacter</taxon>
    </lineage>
</organism>
<dbReference type="PANTHER" id="PTHR32182:SF25">
    <property type="entry name" value="SLR1056 PROTEIN"/>
    <property type="match status" value="1"/>
</dbReference>
<reference evidence="2 3" key="1">
    <citation type="submission" date="2019-06" db="EMBL/GenBank/DDBJ databases">
        <title>A novel bacterium of genus Pontibacter, isolated from marine sediment.</title>
        <authorList>
            <person name="Huang H."/>
            <person name="Mo K."/>
            <person name="Hu Y."/>
        </authorList>
    </citation>
    <scope>NUCLEOTIDE SEQUENCE [LARGE SCALE GENOMIC DNA]</scope>
    <source>
        <strain evidence="2 3">HB172049</strain>
    </source>
</reference>
<proteinExistence type="predicted"/>
<dbReference type="InterPro" id="IPR027417">
    <property type="entry name" value="P-loop_NTPase"/>
</dbReference>
<evidence type="ECO:0000313" key="2">
    <source>
        <dbReference type="EMBL" id="TPE43343.1"/>
    </source>
</evidence>
<gene>
    <name evidence="2" type="ORF">FJM65_14630</name>
</gene>
<dbReference type="PANTHER" id="PTHR32182">
    <property type="entry name" value="DNA REPLICATION AND REPAIR PROTEIN RECF"/>
    <property type="match status" value="1"/>
</dbReference>
<dbReference type="AlphaFoldDB" id="A0A501W057"/>
<dbReference type="Proteomes" id="UP000316727">
    <property type="component" value="Unassembled WGS sequence"/>
</dbReference>
<evidence type="ECO:0000259" key="1">
    <source>
        <dbReference type="Pfam" id="PF13175"/>
    </source>
</evidence>
<protein>
    <submittedName>
        <fullName evidence="2">Restriction system-associated AAA family ATPase</fullName>
    </submittedName>
</protein>
<dbReference type="NCBIfam" id="TIGR04435">
    <property type="entry name" value="restrict_AAA_1"/>
    <property type="match status" value="2"/>
</dbReference>
<dbReference type="InterPro" id="IPR030974">
    <property type="entry name" value="Restrict_AAA"/>
</dbReference>
<feature type="domain" description="Endonuclease GajA/Old nuclease/RecF-like AAA" evidence="1">
    <location>
        <begin position="1"/>
        <end position="507"/>
    </location>
</feature>
<dbReference type="InterPro" id="IPR041685">
    <property type="entry name" value="AAA_GajA/Old/RecF-like"/>
</dbReference>
<comment type="caution">
    <text evidence="2">The sequence shown here is derived from an EMBL/GenBank/DDBJ whole genome shotgun (WGS) entry which is preliminary data.</text>
</comment>
<dbReference type="SUPFAM" id="SSF52540">
    <property type="entry name" value="P-loop containing nucleoside triphosphate hydrolases"/>
    <property type="match status" value="1"/>
</dbReference>
<dbReference type="OrthoDB" id="9805802at2"/>
<dbReference type="EMBL" id="VFRQ01000007">
    <property type="protein sequence ID" value="TPE43343.1"/>
    <property type="molecule type" value="Genomic_DNA"/>
</dbReference>
<dbReference type="Gene3D" id="3.40.50.300">
    <property type="entry name" value="P-loop containing nucleotide triphosphate hydrolases"/>
    <property type="match status" value="2"/>
</dbReference>
<dbReference type="RefSeq" id="WP_140622289.1">
    <property type="nucleotide sequence ID" value="NZ_VFRQ01000007.1"/>
</dbReference>
<name>A0A501W057_9BACT</name>